<dbReference type="InterPro" id="IPR036259">
    <property type="entry name" value="MFS_trans_sf"/>
</dbReference>
<evidence type="ECO:0000256" key="4">
    <source>
        <dbReference type="ARBA" id="ARBA00023136"/>
    </source>
</evidence>
<evidence type="ECO:0000256" key="1">
    <source>
        <dbReference type="ARBA" id="ARBA00004141"/>
    </source>
</evidence>
<dbReference type="AlphaFoldDB" id="A0A4Z1PCL4"/>
<evidence type="ECO:0000256" key="2">
    <source>
        <dbReference type="ARBA" id="ARBA00022692"/>
    </source>
</evidence>
<dbReference type="GO" id="GO:0022857">
    <property type="term" value="F:transmembrane transporter activity"/>
    <property type="evidence" value="ECO:0007669"/>
    <property type="project" value="InterPro"/>
</dbReference>
<keyword evidence="8" id="KW-1185">Reference proteome</keyword>
<name>A0A4Z1PCL4_9PEZI</name>
<feature type="transmembrane region" description="Helical" evidence="5">
    <location>
        <begin position="118"/>
        <end position="136"/>
    </location>
</feature>
<feature type="transmembrane region" description="Helical" evidence="5">
    <location>
        <begin position="143"/>
        <end position="165"/>
    </location>
</feature>
<dbReference type="SUPFAM" id="SSF103473">
    <property type="entry name" value="MFS general substrate transporter"/>
    <property type="match status" value="1"/>
</dbReference>
<gene>
    <name evidence="7" type="ORF">E6O75_ATG07734</name>
</gene>
<feature type="transmembrane region" description="Helical" evidence="5">
    <location>
        <begin position="474"/>
        <end position="494"/>
    </location>
</feature>
<feature type="domain" description="Major facilitator superfamily (MFS) profile" evidence="6">
    <location>
        <begin position="43"/>
        <end position="500"/>
    </location>
</feature>
<feature type="transmembrane region" description="Helical" evidence="5">
    <location>
        <begin position="171"/>
        <end position="196"/>
    </location>
</feature>
<dbReference type="InterPro" id="IPR011701">
    <property type="entry name" value="MFS"/>
</dbReference>
<evidence type="ECO:0000256" key="5">
    <source>
        <dbReference type="SAM" id="Phobius"/>
    </source>
</evidence>
<reference evidence="7 8" key="1">
    <citation type="submission" date="2019-04" db="EMBL/GenBank/DDBJ databases">
        <title>High contiguity whole genome sequence and gene annotation resource for two Venturia nashicola isolates.</title>
        <authorList>
            <person name="Prokchorchik M."/>
            <person name="Won K."/>
            <person name="Lee Y."/>
            <person name="Choi E.D."/>
            <person name="Segonzac C."/>
            <person name="Sohn K.H."/>
        </authorList>
    </citation>
    <scope>NUCLEOTIDE SEQUENCE [LARGE SCALE GENOMIC DNA]</scope>
    <source>
        <strain evidence="7 8">PRI2</strain>
    </source>
</reference>
<dbReference type="GO" id="GO:0016020">
    <property type="term" value="C:membrane"/>
    <property type="evidence" value="ECO:0007669"/>
    <property type="project" value="UniProtKB-SubCell"/>
</dbReference>
<feature type="transmembrane region" description="Helical" evidence="5">
    <location>
        <begin position="305"/>
        <end position="322"/>
    </location>
</feature>
<keyword evidence="3 5" id="KW-1133">Transmembrane helix</keyword>
<dbReference type="InterPro" id="IPR020846">
    <property type="entry name" value="MFS_dom"/>
</dbReference>
<dbReference type="PROSITE" id="PS50850">
    <property type="entry name" value="MFS"/>
    <property type="match status" value="1"/>
</dbReference>
<feature type="transmembrane region" description="Helical" evidence="5">
    <location>
        <begin position="380"/>
        <end position="399"/>
    </location>
</feature>
<feature type="transmembrane region" description="Helical" evidence="5">
    <location>
        <begin position="439"/>
        <end position="462"/>
    </location>
</feature>
<dbReference type="Gene3D" id="1.20.1250.20">
    <property type="entry name" value="MFS general substrate transporter like domains"/>
    <property type="match status" value="2"/>
</dbReference>
<organism evidence="7 8">
    <name type="scientific">Venturia nashicola</name>
    <dbReference type="NCBI Taxonomy" id="86259"/>
    <lineage>
        <taxon>Eukaryota</taxon>
        <taxon>Fungi</taxon>
        <taxon>Dikarya</taxon>
        <taxon>Ascomycota</taxon>
        <taxon>Pezizomycotina</taxon>
        <taxon>Dothideomycetes</taxon>
        <taxon>Pleosporomycetidae</taxon>
        <taxon>Venturiales</taxon>
        <taxon>Venturiaceae</taxon>
        <taxon>Venturia</taxon>
    </lineage>
</organism>
<keyword evidence="4 5" id="KW-0472">Membrane</keyword>
<feature type="transmembrane region" description="Helical" evidence="5">
    <location>
        <begin position="334"/>
        <end position="360"/>
    </location>
</feature>
<dbReference type="PANTHER" id="PTHR23507">
    <property type="entry name" value="ZGC:174356"/>
    <property type="match status" value="1"/>
</dbReference>
<evidence type="ECO:0000313" key="7">
    <source>
        <dbReference type="EMBL" id="TID20274.1"/>
    </source>
</evidence>
<evidence type="ECO:0000313" key="8">
    <source>
        <dbReference type="Proteomes" id="UP000298493"/>
    </source>
</evidence>
<dbReference type="Proteomes" id="UP000298493">
    <property type="component" value="Unassembled WGS sequence"/>
</dbReference>
<comment type="caution">
    <text evidence="7">The sequence shown here is derived from an EMBL/GenBank/DDBJ whole genome shotgun (WGS) entry which is preliminary data.</text>
</comment>
<sequence length="513" mass="56177">MTAAPLLPSRVLDETTPLLPSPTGNEQADKTVVRQKKPSPLFITTVAILWVLIIEFGDELINPAQTRVFESIYCQLYYKDHDPSVIGIEGHGGIAEKWCKIPVVQGQVAMLKGWQNTLNGIGMLLFSLPWGYFADVYGRRPTLFLVGLGFWLRSVYVQIICYFGLVVPLKLIWISSLHTLIGGSSSVAAAMIYTVISDVTPEEGRVTIFLRVQAASIATQVGAPILSATLMNWNPWVPMLSGVAIMAIPLLLVLYLPETLNYNAPETDSIITSSSSSTISTKSEHFVLKMVHTFSSSLSFLGSDIRILFILPAFFLHMLILNRDTLLQYISTRYAISIASATVLISVRSGLILFSLLLLLPALSYLLRHRLQLSSQKSDLILAQGSTIIMGLGFLMIALAPTIPLLMVAMALNSFGWGLTLFLRSLMTSLIEEHHIARLNTLVGVVDTIGFMTGSPFLAWAFGEGLELGGWRTGLPFLICAGALAIVTIFQARLGIREDRDFQQADEDLASGA</sequence>
<protein>
    <submittedName>
        <fullName evidence="7">MFS transporter</fullName>
    </submittedName>
</protein>
<keyword evidence="2 5" id="KW-0812">Transmembrane</keyword>
<dbReference type="Pfam" id="PF07690">
    <property type="entry name" value="MFS_1"/>
    <property type="match status" value="1"/>
</dbReference>
<feature type="transmembrane region" description="Helical" evidence="5">
    <location>
        <begin position="405"/>
        <end position="427"/>
    </location>
</feature>
<evidence type="ECO:0000259" key="6">
    <source>
        <dbReference type="PROSITE" id="PS50850"/>
    </source>
</evidence>
<accession>A0A4Z1PCL4</accession>
<evidence type="ECO:0000256" key="3">
    <source>
        <dbReference type="ARBA" id="ARBA00022989"/>
    </source>
</evidence>
<proteinExistence type="predicted"/>
<dbReference type="EMBL" id="SNSC02000011">
    <property type="protein sequence ID" value="TID20274.1"/>
    <property type="molecule type" value="Genomic_DNA"/>
</dbReference>
<dbReference type="PANTHER" id="PTHR23507:SF1">
    <property type="entry name" value="FI18259P1-RELATED"/>
    <property type="match status" value="1"/>
</dbReference>
<feature type="transmembrane region" description="Helical" evidence="5">
    <location>
        <begin position="236"/>
        <end position="256"/>
    </location>
</feature>
<comment type="subcellular location">
    <subcellularLocation>
        <location evidence="1">Membrane</location>
        <topology evidence="1">Multi-pass membrane protein</topology>
    </subcellularLocation>
</comment>